<feature type="region of interest" description="C-terminal hotdog fold" evidence="4">
    <location>
        <begin position="554"/>
        <end position="708"/>
    </location>
</feature>
<feature type="region of interest" description="N-terminal hotdog fold" evidence="4">
    <location>
        <begin position="402"/>
        <end position="538"/>
    </location>
</feature>
<dbReference type="Gene3D" id="3.10.129.110">
    <property type="entry name" value="Polyketide synthase dehydratase"/>
    <property type="match status" value="1"/>
</dbReference>
<keyword evidence="1" id="KW-0596">Phosphopantetheine</keyword>
<evidence type="ECO:0008006" key="9">
    <source>
        <dbReference type="Google" id="ProtNLM"/>
    </source>
</evidence>
<dbReference type="SMART" id="SM00827">
    <property type="entry name" value="PKS_AT"/>
    <property type="match status" value="1"/>
</dbReference>
<dbReference type="InterPro" id="IPR036736">
    <property type="entry name" value="ACP-like_sf"/>
</dbReference>
<dbReference type="PROSITE" id="PS00012">
    <property type="entry name" value="PHOSPHOPANTETHEINE"/>
    <property type="match status" value="1"/>
</dbReference>
<comment type="caution">
    <text evidence="4">Lacks conserved residue(s) required for the propagation of feature annotation.</text>
</comment>
<sequence>MPPQGGMPHPLNPKFPSLKQAKLEILSAVKKFKPQDNKPRRAIINNFNAAGGNIYLLMEGYKGLPALTDGVGKDLPMAAWVANYIKQIPYSVKRSINVLKSMPITALRNSWTLLRTHIWTFPPKRQYRPSWFCSPLKSPSHTFGSLKQDWSRAWSWATLWVNTRLFTLREFCHLPICFISLANEFSSWKSFAIQVLAATAETVQQLIDAKPDVLCSISCLNAPKLTVIGGLVNDIKQLETEISKFGPKQLPIPYAFHIFQMDLILKPLKNFAKGVTFSAPKFPVALTLLAKIQTRQQIQFVKTIQAVKEKLGGAIWLEVGPFQVYGLFVKAILNFPPNLGAIMSTLLYEQGAEIDWLRLYSPYREGLKLVNFPTYAWNLQKFWITYTERGRQSLNPLLVPGQTYISTCAQVIVEEISSRVVMRTSMTDPGMQAIIEGHRIRDVAICPGSAFCNAALTVAQRLFERNKRSKAKGKPVLTIRNLSLRSPFRKEPGPTLKDFVTTTMVSVQSSDDSQITFRYRNKILGSCKVLIFKGAGEEFARSRTNFFIKAKLDDFVAKSGIFYSLFTSTVQYSPNFKRLKKAYILKDFTEAAAEITLEFNPNGTRFTLSPYHGKSLVHLAGFLLNSNPSRSRSSETTFIMDNLESVQTINTAALVPGETYWTFARLSSRINNSATCNVWVFQQSQGSAKLVIFCFGLRFHEVNNVVFDRLLGKNKLPAQVSKDRQKYNKSSKREIINLAPAVPLYPPQVSGSIENHNTPAAAASVKLSSGLCAAIFKSIFRETGTDLSQLTDDTALADIGVNSIMAIKIIASVNKETNIYLNVITLINYPTINAFRAAFGHKNTALNSTDENCNMVTPTPELSELSDWVGATPANTASRSTTSLIFPLKQKAPPKIWATIVESQTPTPIDIKPTVLIKETLKRFSTPKARIVLLYGRPKDK</sequence>
<dbReference type="PROSITE" id="PS50075">
    <property type="entry name" value="CARRIER"/>
    <property type="match status" value="1"/>
</dbReference>
<dbReference type="Gene3D" id="3.30.70.3290">
    <property type="match status" value="1"/>
</dbReference>
<dbReference type="SUPFAM" id="SSF47336">
    <property type="entry name" value="ACP-like"/>
    <property type="match status" value="1"/>
</dbReference>
<dbReference type="InterPro" id="IPR016035">
    <property type="entry name" value="Acyl_Trfase/lysoPLipase"/>
</dbReference>
<evidence type="ECO:0000256" key="1">
    <source>
        <dbReference type="ARBA" id="ARBA00022450"/>
    </source>
</evidence>
<dbReference type="InterPro" id="IPR001227">
    <property type="entry name" value="Ac_transferase_dom_sf"/>
</dbReference>
<dbReference type="SUPFAM" id="SSF52151">
    <property type="entry name" value="FabD/lysophospholipase-like"/>
    <property type="match status" value="1"/>
</dbReference>
<feature type="domain" description="PKS/mFAS DH" evidence="6">
    <location>
        <begin position="402"/>
        <end position="708"/>
    </location>
</feature>
<dbReference type="InterPro" id="IPR042104">
    <property type="entry name" value="PKS_dehydratase_sf"/>
</dbReference>
<dbReference type="NCBIfam" id="TIGR04532">
    <property type="entry name" value="PT_fungal_PKS"/>
    <property type="match status" value="1"/>
</dbReference>
<accession>A0A6P8BHW4</accession>
<evidence type="ECO:0000313" key="8">
    <source>
        <dbReference type="RefSeq" id="XP_030986654.1"/>
    </source>
</evidence>
<reference evidence="8" key="1">
    <citation type="journal article" date="2019" name="Mol. Biol. Evol.">
        <title>Blast fungal genomes show frequent chromosomal changes, gene gains and losses, and effector gene turnover.</title>
        <authorList>
            <person name="Gomez Luciano L.B."/>
            <person name="Jason Tsai I."/>
            <person name="Chuma I."/>
            <person name="Tosa Y."/>
            <person name="Chen Y.H."/>
            <person name="Li J.Y."/>
            <person name="Li M.Y."/>
            <person name="Jade Lu M.Y."/>
            <person name="Nakayashiki H."/>
            <person name="Li W.H."/>
        </authorList>
    </citation>
    <scope>NUCLEOTIDE SEQUENCE</scope>
    <source>
        <strain evidence="8">NI907</strain>
    </source>
</reference>
<dbReference type="PANTHER" id="PTHR43775">
    <property type="entry name" value="FATTY ACID SYNTHASE"/>
    <property type="match status" value="1"/>
</dbReference>
<feature type="domain" description="Carrier" evidence="5">
    <location>
        <begin position="766"/>
        <end position="843"/>
    </location>
</feature>
<protein>
    <recommendedName>
        <fullName evidence="9">Carrier domain-containing protein</fullName>
    </recommendedName>
</protein>
<evidence type="ECO:0000256" key="3">
    <source>
        <dbReference type="ARBA" id="ARBA00022679"/>
    </source>
</evidence>
<dbReference type="GO" id="GO:0044550">
    <property type="term" value="P:secondary metabolite biosynthetic process"/>
    <property type="evidence" value="ECO:0007669"/>
    <property type="project" value="TreeGrafter"/>
</dbReference>
<gene>
    <name evidence="8" type="ORF">PgNI_02625</name>
</gene>
<dbReference type="InterPro" id="IPR030918">
    <property type="entry name" value="PT_fungal_PKS"/>
</dbReference>
<dbReference type="InterPro" id="IPR050091">
    <property type="entry name" value="PKS_NRPS_Biosynth_Enz"/>
</dbReference>
<evidence type="ECO:0000313" key="7">
    <source>
        <dbReference type="Proteomes" id="UP000515153"/>
    </source>
</evidence>
<dbReference type="Gene3D" id="1.10.1200.10">
    <property type="entry name" value="ACP-like"/>
    <property type="match status" value="1"/>
</dbReference>
<dbReference type="KEGG" id="pgri:PgNI_02625"/>
<reference evidence="8" key="3">
    <citation type="submission" date="2025-08" db="UniProtKB">
        <authorList>
            <consortium name="RefSeq"/>
        </authorList>
    </citation>
    <scope>IDENTIFICATION</scope>
    <source>
        <strain evidence="8">NI907</strain>
    </source>
</reference>
<keyword evidence="7" id="KW-1185">Reference proteome</keyword>
<proteinExistence type="predicted"/>
<name>A0A6P8BHW4_PYRGI</name>
<dbReference type="Pfam" id="PF00550">
    <property type="entry name" value="PP-binding"/>
    <property type="match status" value="1"/>
</dbReference>
<dbReference type="InterPro" id="IPR009081">
    <property type="entry name" value="PP-bd_ACP"/>
</dbReference>
<dbReference type="RefSeq" id="XP_030986654.1">
    <property type="nucleotide sequence ID" value="XM_031122686.1"/>
</dbReference>
<keyword evidence="2" id="KW-0597">Phosphoprotein</keyword>
<evidence type="ECO:0000256" key="2">
    <source>
        <dbReference type="ARBA" id="ARBA00022553"/>
    </source>
</evidence>
<dbReference type="GeneID" id="41957597"/>
<dbReference type="AlphaFoldDB" id="A0A6P8BHW4"/>
<dbReference type="InterPro" id="IPR049900">
    <property type="entry name" value="PKS_mFAS_DH"/>
</dbReference>
<dbReference type="PROSITE" id="PS52019">
    <property type="entry name" value="PKS_MFAS_DH"/>
    <property type="match status" value="1"/>
</dbReference>
<keyword evidence="3" id="KW-0808">Transferase</keyword>
<dbReference type="GO" id="GO:0004312">
    <property type="term" value="F:fatty acid synthase activity"/>
    <property type="evidence" value="ECO:0007669"/>
    <property type="project" value="TreeGrafter"/>
</dbReference>
<dbReference type="Proteomes" id="UP000515153">
    <property type="component" value="Unplaced"/>
</dbReference>
<organism evidence="7 8">
    <name type="scientific">Pyricularia grisea</name>
    <name type="common">Crabgrass-specific blast fungus</name>
    <name type="synonym">Magnaporthe grisea</name>
    <dbReference type="NCBI Taxonomy" id="148305"/>
    <lineage>
        <taxon>Eukaryota</taxon>
        <taxon>Fungi</taxon>
        <taxon>Dikarya</taxon>
        <taxon>Ascomycota</taxon>
        <taxon>Pezizomycotina</taxon>
        <taxon>Sordariomycetes</taxon>
        <taxon>Sordariomycetidae</taxon>
        <taxon>Magnaporthales</taxon>
        <taxon>Pyriculariaceae</taxon>
        <taxon>Pyricularia</taxon>
    </lineage>
</organism>
<dbReference type="InterPro" id="IPR014043">
    <property type="entry name" value="Acyl_transferase_dom"/>
</dbReference>
<evidence type="ECO:0000259" key="5">
    <source>
        <dbReference type="PROSITE" id="PS50075"/>
    </source>
</evidence>
<evidence type="ECO:0000256" key="4">
    <source>
        <dbReference type="PROSITE-ProRule" id="PRU01363"/>
    </source>
</evidence>
<dbReference type="InterPro" id="IPR006162">
    <property type="entry name" value="Ppantetheine_attach_site"/>
</dbReference>
<dbReference type="GO" id="GO:0006633">
    <property type="term" value="P:fatty acid biosynthetic process"/>
    <property type="evidence" value="ECO:0007669"/>
    <property type="project" value="TreeGrafter"/>
</dbReference>
<evidence type="ECO:0000259" key="6">
    <source>
        <dbReference type="PROSITE" id="PS52019"/>
    </source>
</evidence>
<dbReference type="PANTHER" id="PTHR43775:SF45">
    <property type="entry name" value="CONIDIAL PIGMENT POLYKETIDE SYNTHASE ALB1"/>
    <property type="match status" value="1"/>
</dbReference>
<reference evidence="8" key="2">
    <citation type="submission" date="2019-10" db="EMBL/GenBank/DDBJ databases">
        <authorList>
            <consortium name="NCBI Genome Project"/>
        </authorList>
    </citation>
    <scope>NUCLEOTIDE SEQUENCE</scope>
    <source>
        <strain evidence="8">NI907</strain>
    </source>
</reference>
<dbReference type="Gene3D" id="3.40.366.10">
    <property type="entry name" value="Malonyl-Coenzyme A Acyl Carrier Protein, domain 2"/>
    <property type="match status" value="1"/>
</dbReference>